<dbReference type="EMBL" id="JABSTQ010011193">
    <property type="protein sequence ID" value="KAG0414204.1"/>
    <property type="molecule type" value="Genomic_DNA"/>
</dbReference>
<sequence>MSSFSRGVCRCMLVNTRRLRVRDLNRVQCRKAASQVGPARREKRRAGADHGSKLSDVDPQLRNLCEKFPKTFGRRTDRPENIYHVHSVAVDMLMESIGTMADLDDAVLFEANPGPGILTRCLLESGVPHLRVFEKNPLFLKELEGLKQKYPSQLEVVEEDLLRLPTLQACDSYGTTSRVDALLRGLPPQAWKEPPCLLVIASLSRKRELSFLRFLLHMLPQRASLFAIGRIDFLLFLTETEYTYLSASNSDHNFKKYRDVSILYKLFFDIEVLGKKEAKTADQVILPFIVRQQNPKWIPGCGPRLIRGGVRVFDRMGDLSPNQVLSVFRLFSSLPEYAHSPFQAAVAREMHPTHDDDHDES</sequence>
<reference evidence="1 2" key="1">
    <citation type="journal article" date="2020" name="Cell">
        <title>Large-Scale Comparative Analyses of Tick Genomes Elucidate Their Genetic Diversity and Vector Capacities.</title>
        <authorList>
            <consortium name="Tick Genome and Microbiome Consortium (TIGMIC)"/>
            <person name="Jia N."/>
            <person name="Wang J."/>
            <person name="Shi W."/>
            <person name="Du L."/>
            <person name="Sun Y."/>
            <person name="Zhan W."/>
            <person name="Jiang J.F."/>
            <person name="Wang Q."/>
            <person name="Zhang B."/>
            <person name="Ji P."/>
            <person name="Bell-Sakyi L."/>
            <person name="Cui X.M."/>
            <person name="Yuan T.T."/>
            <person name="Jiang B.G."/>
            <person name="Yang W.F."/>
            <person name="Lam T.T."/>
            <person name="Chang Q.C."/>
            <person name="Ding S.J."/>
            <person name="Wang X.J."/>
            <person name="Zhu J.G."/>
            <person name="Ruan X.D."/>
            <person name="Zhao L."/>
            <person name="Wei J.T."/>
            <person name="Ye R.Z."/>
            <person name="Que T.C."/>
            <person name="Du C.H."/>
            <person name="Zhou Y.H."/>
            <person name="Cheng J.X."/>
            <person name="Dai P.F."/>
            <person name="Guo W.B."/>
            <person name="Han X.H."/>
            <person name="Huang E.J."/>
            <person name="Li L.F."/>
            <person name="Wei W."/>
            <person name="Gao Y.C."/>
            <person name="Liu J.Z."/>
            <person name="Shao H.Z."/>
            <person name="Wang X."/>
            <person name="Wang C.C."/>
            <person name="Yang T.C."/>
            <person name="Huo Q.B."/>
            <person name="Li W."/>
            <person name="Chen H.Y."/>
            <person name="Chen S.E."/>
            <person name="Zhou L.G."/>
            <person name="Ni X.B."/>
            <person name="Tian J.H."/>
            <person name="Sheng Y."/>
            <person name="Liu T."/>
            <person name="Pan Y.S."/>
            <person name="Xia L.Y."/>
            <person name="Li J."/>
            <person name="Zhao F."/>
            <person name="Cao W.C."/>
        </authorList>
    </citation>
    <scope>NUCLEOTIDE SEQUENCE [LARGE SCALE GENOMIC DNA]</scope>
    <source>
        <strain evidence="1">Iper-2018</strain>
    </source>
</reference>
<proteinExistence type="predicted"/>
<keyword evidence="2" id="KW-1185">Reference proteome</keyword>
<evidence type="ECO:0000313" key="2">
    <source>
        <dbReference type="Proteomes" id="UP000805193"/>
    </source>
</evidence>
<name>A0AC60P484_IXOPE</name>
<accession>A0AC60P484</accession>
<protein>
    <submittedName>
        <fullName evidence="1">Uncharacterized protein</fullName>
    </submittedName>
</protein>
<dbReference type="Proteomes" id="UP000805193">
    <property type="component" value="Unassembled WGS sequence"/>
</dbReference>
<comment type="caution">
    <text evidence="1">The sequence shown here is derived from an EMBL/GenBank/DDBJ whole genome shotgun (WGS) entry which is preliminary data.</text>
</comment>
<gene>
    <name evidence="1" type="ORF">HPB47_008632</name>
</gene>
<organism evidence="1 2">
    <name type="scientific">Ixodes persulcatus</name>
    <name type="common">Taiga tick</name>
    <dbReference type="NCBI Taxonomy" id="34615"/>
    <lineage>
        <taxon>Eukaryota</taxon>
        <taxon>Metazoa</taxon>
        <taxon>Ecdysozoa</taxon>
        <taxon>Arthropoda</taxon>
        <taxon>Chelicerata</taxon>
        <taxon>Arachnida</taxon>
        <taxon>Acari</taxon>
        <taxon>Parasitiformes</taxon>
        <taxon>Ixodida</taxon>
        <taxon>Ixodoidea</taxon>
        <taxon>Ixodidae</taxon>
        <taxon>Ixodinae</taxon>
        <taxon>Ixodes</taxon>
    </lineage>
</organism>
<evidence type="ECO:0000313" key="1">
    <source>
        <dbReference type="EMBL" id="KAG0414204.1"/>
    </source>
</evidence>